<dbReference type="GO" id="GO:0005634">
    <property type="term" value="C:nucleus"/>
    <property type="evidence" value="ECO:0007669"/>
    <property type="project" value="UniProtKB-SubCell"/>
</dbReference>
<keyword evidence="7" id="KW-0539">Nucleus</keyword>
<dbReference type="GO" id="GO:0006325">
    <property type="term" value="P:chromatin organization"/>
    <property type="evidence" value="ECO:0007669"/>
    <property type="project" value="UniProtKB-KW"/>
</dbReference>
<feature type="compositionally biased region" description="Basic and acidic residues" evidence="9">
    <location>
        <begin position="300"/>
        <end position="309"/>
    </location>
</feature>
<feature type="compositionally biased region" description="Low complexity" evidence="9">
    <location>
        <begin position="87"/>
        <end position="97"/>
    </location>
</feature>
<sequence length="445" mass="50646">MATLDENNPSKQTHRHWSIENEIKLFSLLCDYKPAGKNKQHNIKIIINNINESLDSKEEPFSEYDVWNKLRSLYDLEKIDQIEELSTENTSTEETTNQVSSGSANITKDTKNAKTTLDAKEPIQDKKEMDKEKSESSSLSTPEPPQRRTRSARDTTKSKRNLRDTPKEKSQYNDEEITSGGAEKSKVEVSSTSDHTDDQSPTPGSTKKGLDEQTNDDMSDIEDVDKDKGDETIAKIKKENTSEQEEDKNKKQTEEEAEEEEEEGDHVSGDERESKNKDTSEDEDGEDNEDQDEDDVEVIEDSHTDKENESSSEESSPEPMTKRTRQRTRSTHEKTEHTSPNIKKRTRQSVKFDDKPAEPSDTGSRKRRAPPGSVSPPHPPKTRRRTRSVTHEIEEEDASTQSADDAGPEIIKVETRHTTRRSSRISMEPSSSTPNVRVRRSSRKR</sequence>
<keyword evidence="6" id="KW-0804">Transcription</keyword>
<evidence type="ECO:0000256" key="7">
    <source>
        <dbReference type="ARBA" id="ARBA00023242"/>
    </source>
</evidence>
<dbReference type="PANTHER" id="PTHR13581">
    <property type="entry name" value="MRG-BINDING PROTEIN"/>
    <property type="match status" value="1"/>
</dbReference>
<feature type="compositionally biased region" description="Polar residues" evidence="9">
    <location>
        <begin position="188"/>
        <end position="205"/>
    </location>
</feature>
<name>A0AB34PJM2_CANAX</name>
<feature type="compositionally biased region" description="Basic and acidic residues" evidence="9">
    <location>
        <begin position="108"/>
        <end position="135"/>
    </location>
</feature>
<evidence type="ECO:0000256" key="2">
    <source>
        <dbReference type="ARBA" id="ARBA00007117"/>
    </source>
</evidence>
<comment type="subcellular location">
    <subcellularLocation>
        <location evidence="1">Nucleus</location>
    </subcellularLocation>
</comment>
<dbReference type="Pfam" id="PF07904">
    <property type="entry name" value="Eaf7"/>
    <property type="match status" value="1"/>
</dbReference>
<feature type="compositionally biased region" description="Polar residues" evidence="9">
    <location>
        <begin position="98"/>
        <end position="107"/>
    </location>
</feature>
<feature type="compositionally biased region" description="Basic and acidic residues" evidence="9">
    <location>
        <begin position="225"/>
        <end position="254"/>
    </location>
</feature>
<dbReference type="AlphaFoldDB" id="A0AB34PJM2"/>
<evidence type="ECO:0000256" key="5">
    <source>
        <dbReference type="ARBA" id="ARBA00023015"/>
    </source>
</evidence>
<dbReference type="InterPro" id="IPR012423">
    <property type="entry name" value="Eaf7/MRGBP"/>
</dbReference>
<evidence type="ECO:0000256" key="1">
    <source>
        <dbReference type="ARBA" id="ARBA00004123"/>
    </source>
</evidence>
<feature type="compositionally biased region" description="Acidic residues" evidence="9">
    <location>
        <begin position="280"/>
        <end position="299"/>
    </location>
</feature>
<evidence type="ECO:0000256" key="6">
    <source>
        <dbReference type="ARBA" id="ARBA00023163"/>
    </source>
</evidence>
<dbReference type="GO" id="GO:0035267">
    <property type="term" value="C:NuA4 histone acetyltransferase complex"/>
    <property type="evidence" value="ECO:0007669"/>
    <property type="project" value="TreeGrafter"/>
</dbReference>
<dbReference type="Proteomes" id="UP000030161">
    <property type="component" value="Unassembled WGS sequence"/>
</dbReference>
<gene>
    <name evidence="10" type="ORF">MG3_05791</name>
</gene>
<evidence type="ECO:0000313" key="11">
    <source>
        <dbReference type="Proteomes" id="UP000030161"/>
    </source>
</evidence>
<evidence type="ECO:0000313" key="10">
    <source>
        <dbReference type="EMBL" id="KGR03383.1"/>
    </source>
</evidence>
<feature type="compositionally biased region" description="Acidic residues" evidence="9">
    <location>
        <begin position="255"/>
        <end position="264"/>
    </location>
</feature>
<keyword evidence="5" id="KW-0805">Transcription regulation</keyword>
<reference evidence="10 11" key="1">
    <citation type="submission" date="2013-12" db="EMBL/GenBank/DDBJ databases">
        <title>The Genome Sequence of Candida albicans P78048.</title>
        <authorList>
            <consortium name="The Broad Institute Genome Sequencing Platform"/>
            <consortium name="The Broad Institute Genome Sequencing Center for Infectious Disease"/>
            <person name="Cuomo C."/>
            <person name="Bennett R."/>
            <person name="Hirakawa M."/>
            <person name="Noverr M."/>
            <person name="Mitchell A."/>
            <person name="Young S.K."/>
            <person name="Zeng Q."/>
            <person name="Gargeya S."/>
            <person name="Fitzgerald M."/>
            <person name="Abouelleil A."/>
            <person name="Alvarado L."/>
            <person name="Berlin A.M."/>
            <person name="Chapman S.B."/>
            <person name="Dewar J."/>
            <person name="Goldberg J."/>
            <person name="Griggs A."/>
            <person name="Gujja S."/>
            <person name="Hansen M."/>
            <person name="Howarth C."/>
            <person name="Imamovic A."/>
            <person name="Larimer J."/>
            <person name="McCowan C."/>
            <person name="Murphy C."/>
            <person name="Pearson M."/>
            <person name="Priest M."/>
            <person name="Roberts A."/>
            <person name="Saif S."/>
            <person name="Shea T."/>
            <person name="Sykes S."/>
            <person name="Wortman J."/>
            <person name="Nusbaum C."/>
            <person name="Birren B."/>
        </authorList>
    </citation>
    <scope>NUCLEOTIDE SEQUENCE [LARGE SCALE GENOMIC DNA]</scope>
    <source>
        <strain evidence="10 11">P78048</strain>
    </source>
</reference>
<feature type="region of interest" description="Disordered" evidence="9">
    <location>
        <begin position="85"/>
        <end position="445"/>
    </location>
</feature>
<keyword evidence="4" id="KW-0156">Chromatin regulator</keyword>
<feature type="compositionally biased region" description="Basic and acidic residues" evidence="9">
    <location>
        <begin position="151"/>
        <end position="172"/>
    </location>
</feature>
<comment type="caution">
    <text evidence="10">The sequence shown here is derived from an EMBL/GenBank/DDBJ whole genome shotgun (WGS) entry which is preliminary data.</text>
</comment>
<evidence type="ECO:0000256" key="3">
    <source>
        <dbReference type="ARBA" id="ARBA00018502"/>
    </source>
</evidence>
<protein>
    <recommendedName>
        <fullName evidence="3">Chromatin modification-related protein EAF7</fullName>
    </recommendedName>
</protein>
<evidence type="ECO:0000256" key="8">
    <source>
        <dbReference type="ARBA" id="ARBA00025178"/>
    </source>
</evidence>
<feature type="compositionally biased region" description="Acidic residues" evidence="9">
    <location>
        <begin position="213"/>
        <end position="224"/>
    </location>
</feature>
<feature type="compositionally biased region" description="Basic and acidic residues" evidence="9">
    <location>
        <begin position="265"/>
        <end position="279"/>
    </location>
</feature>
<comment type="similarity">
    <text evidence="2">Belongs to the EAF7 family.</text>
</comment>
<accession>A0AB34PJM2</accession>
<evidence type="ECO:0000256" key="4">
    <source>
        <dbReference type="ARBA" id="ARBA00022853"/>
    </source>
</evidence>
<comment type="function">
    <text evidence="8">Component of the NuA4 histone acetyltransferase complex which is involved in transcriptional activation of selected genes principally by acetylation of nucleosomal histone H4 and H2A. The NuA4 complex is also involved in DNA repair.</text>
</comment>
<dbReference type="GO" id="GO:0006357">
    <property type="term" value="P:regulation of transcription by RNA polymerase II"/>
    <property type="evidence" value="ECO:0007669"/>
    <property type="project" value="TreeGrafter"/>
</dbReference>
<organism evidence="10 11">
    <name type="scientific">Candida albicans P78048</name>
    <dbReference type="NCBI Taxonomy" id="1094989"/>
    <lineage>
        <taxon>Eukaryota</taxon>
        <taxon>Fungi</taxon>
        <taxon>Dikarya</taxon>
        <taxon>Ascomycota</taxon>
        <taxon>Saccharomycotina</taxon>
        <taxon>Pichiomycetes</taxon>
        <taxon>Debaryomycetaceae</taxon>
        <taxon>Candida/Lodderomyces clade</taxon>
        <taxon>Candida</taxon>
    </lineage>
</organism>
<dbReference type="EMBL" id="AJIX01000048">
    <property type="protein sequence ID" value="KGR03383.1"/>
    <property type="molecule type" value="Genomic_DNA"/>
</dbReference>
<dbReference type="PANTHER" id="PTHR13581:SF5">
    <property type="entry name" value="MRG_MORF4L-BINDING PROTEIN"/>
    <property type="match status" value="1"/>
</dbReference>
<evidence type="ECO:0000256" key="9">
    <source>
        <dbReference type="SAM" id="MobiDB-lite"/>
    </source>
</evidence>
<proteinExistence type="inferred from homology"/>